<dbReference type="KEGG" id="cak:Caul_3496"/>
<sequence>MANLNLLAYDGLLEFVLVDLSVWGKPIYRFVNSALERELTEETVPAFDEPISWGGHNWTPLPFESNGWKKSSDGDKNGPSITVPDFQGVLFAQLSDIGGAPGAPIYRYQAFAQNVMTALPGAPFATESYVLKNIKSDGRKLVLELATQMDFTGAKFPAFTMTRRHYPGLGAGLLR</sequence>
<reference evidence="1" key="1">
    <citation type="submission" date="2008-01" db="EMBL/GenBank/DDBJ databases">
        <title>Complete sequence of chromosome of Caulobacter sp. K31.</title>
        <authorList>
            <consortium name="US DOE Joint Genome Institute"/>
            <person name="Copeland A."/>
            <person name="Lucas S."/>
            <person name="Lapidus A."/>
            <person name="Barry K."/>
            <person name="Glavina del Rio T."/>
            <person name="Dalin E."/>
            <person name="Tice H."/>
            <person name="Pitluck S."/>
            <person name="Bruce D."/>
            <person name="Goodwin L."/>
            <person name="Thompson L.S."/>
            <person name="Brettin T."/>
            <person name="Detter J.C."/>
            <person name="Han C."/>
            <person name="Schmutz J."/>
            <person name="Larimer F."/>
            <person name="Land M."/>
            <person name="Hauser L."/>
            <person name="Kyrpides N."/>
            <person name="Kim E."/>
            <person name="Stephens C."/>
            <person name="Richardson P."/>
        </authorList>
    </citation>
    <scope>NUCLEOTIDE SEQUENCE [LARGE SCALE GENOMIC DNA]</scope>
    <source>
        <strain evidence="1">K31</strain>
    </source>
</reference>
<name>B0T642_CAUSK</name>
<dbReference type="GO" id="GO:0051536">
    <property type="term" value="F:iron-sulfur cluster binding"/>
    <property type="evidence" value="ECO:0007669"/>
    <property type="project" value="InterPro"/>
</dbReference>
<dbReference type="HOGENOM" id="CLU_1529910_0_0_5"/>
<protein>
    <recommendedName>
        <fullName evidence="2">Bacteriophage protein</fullName>
    </recommendedName>
</protein>
<evidence type="ECO:0000313" key="1">
    <source>
        <dbReference type="EMBL" id="ABZ72623.1"/>
    </source>
</evidence>
<dbReference type="GO" id="GO:0030430">
    <property type="term" value="C:host cell cytoplasm"/>
    <property type="evidence" value="ECO:0007669"/>
    <property type="project" value="InterPro"/>
</dbReference>
<dbReference type="EMBL" id="CP000927">
    <property type="protein sequence ID" value="ABZ72623.1"/>
    <property type="molecule type" value="Genomic_DNA"/>
</dbReference>
<evidence type="ECO:0008006" key="2">
    <source>
        <dbReference type="Google" id="ProtNLM"/>
    </source>
</evidence>
<organism evidence="1">
    <name type="scientific">Caulobacter sp. (strain K31)</name>
    <dbReference type="NCBI Taxonomy" id="366602"/>
    <lineage>
        <taxon>Bacteria</taxon>
        <taxon>Pseudomonadati</taxon>
        <taxon>Pseudomonadota</taxon>
        <taxon>Alphaproteobacteria</taxon>
        <taxon>Caulobacterales</taxon>
        <taxon>Caulobacteraceae</taxon>
        <taxon>Caulobacter</taxon>
    </lineage>
</organism>
<dbReference type="Pfam" id="PF05100">
    <property type="entry name" value="Phage_tail_L"/>
    <property type="match status" value="1"/>
</dbReference>
<gene>
    <name evidence="1" type="ordered locus">Caul_3496</name>
</gene>
<dbReference type="STRING" id="366602.Caul_3496"/>
<accession>B0T642</accession>
<proteinExistence type="predicted"/>
<dbReference type="InterPro" id="IPR006487">
    <property type="entry name" value="Phage_lambda_L"/>
</dbReference>
<dbReference type="AlphaFoldDB" id="B0T642"/>
<dbReference type="GO" id="GO:0046718">
    <property type="term" value="P:symbiont entry into host cell"/>
    <property type="evidence" value="ECO:0007669"/>
    <property type="project" value="InterPro"/>
</dbReference>